<organism evidence="1">
    <name type="scientific">Myoviridae sp. ctTK08</name>
    <dbReference type="NCBI Taxonomy" id="2826656"/>
    <lineage>
        <taxon>Viruses</taxon>
        <taxon>Duplodnaviria</taxon>
        <taxon>Heunggongvirae</taxon>
        <taxon>Uroviricota</taxon>
        <taxon>Caudoviricetes</taxon>
    </lineage>
</organism>
<accession>A0A8S5QXC8</accession>
<sequence>MPVCPSRQAPVPLCQIRATIEFPHNNLPRINHAA</sequence>
<proteinExistence type="predicted"/>
<evidence type="ECO:0000313" key="1">
    <source>
        <dbReference type="EMBL" id="DAE23308.1"/>
    </source>
</evidence>
<name>A0A8S5QXC8_9CAUD</name>
<protein>
    <submittedName>
        <fullName evidence="1">Uncharacterized protein</fullName>
    </submittedName>
</protein>
<reference evidence="1" key="1">
    <citation type="journal article" date="2021" name="Proc. Natl. Acad. Sci. U.S.A.">
        <title>A Catalog of Tens of Thousands of Viruses from Human Metagenomes Reveals Hidden Associations with Chronic Diseases.</title>
        <authorList>
            <person name="Tisza M.J."/>
            <person name="Buck C.B."/>
        </authorList>
    </citation>
    <scope>NUCLEOTIDE SEQUENCE</scope>
    <source>
        <strain evidence="1">CtTK08</strain>
    </source>
</reference>
<dbReference type="EMBL" id="BK015751">
    <property type="protein sequence ID" value="DAE23308.1"/>
    <property type="molecule type" value="Genomic_DNA"/>
</dbReference>